<reference evidence="1" key="1">
    <citation type="submission" date="2018-02" db="EMBL/GenBank/DDBJ databases">
        <title>Rhizophora mucronata_Transcriptome.</title>
        <authorList>
            <person name="Meera S.P."/>
            <person name="Sreeshan A."/>
            <person name="Augustine A."/>
        </authorList>
    </citation>
    <scope>NUCLEOTIDE SEQUENCE</scope>
    <source>
        <tissue evidence="1">Leaf</tissue>
    </source>
</reference>
<organism evidence="1">
    <name type="scientific">Rhizophora mucronata</name>
    <name type="common">Asiatic mangrove</name>
    <dbReference type="NCBI Taxonomy" id="61149"/>
    <lineage>
        <taxon>Eukaryota</taxon>
        <taxon>Viridiplantae</taxon>
        <taxon>Streptophyta</taxon>
        <taxon>Embryophyta</taxon>
        <taxon>Tracheophyta</taxon>
        <taxon>Spermatophyta</taxon>
        <taxon>Magnoliopsida</taxon>
        <taxon>eudicotyledons</taxon>
        <taxon>Gunneridae</taxon>
        <taxon>Pentapetalae</taxon>
        <taxon>rosids</taxon>
        <taxon>fabids</taxon>
        <taxon>Malpighiales</taxon>
        <taxon>Rhizophoraceae</taxon>
        <taxon>Rhizophora</taxon>
    </lineage>
</organism>
<sequence>MSNDRLSQMTSSFYFGYFCFSIARFNIHNCCFPNKSYEEDCKFTGSFSHSPYLQLLFCLSGYIKFSIVPLKQVLSYIHTMLLSLSLLQLESSCFSLFLS</sequence>
<dbReference type="EMBL" id="GGEC01081050">
    <property type="protein sequence ID" value="MBX61534.1"/>
    <property type="molecule type" value="Transcribed_RNA"/>
</dbReference>
<accession>A0A2P2Q3L6</accession>
<proteinExistence type="predicted"/>
<evidence type="ECO:0000313" key="1">
    <source>
        <dbReference type="EMBL" id="MBX61534.1"/>
    </source>
</evidence>
<dbReference type="AlphaFoldDB" id="A0A2P2Q3L6"/>
<name>A0A2P2Q3L6_RHIMU</name>
<protein>
    <submittedName>
        <fullName evidence="1">Uncharacterized protein</fullName>
    </submittedName>
</protein>